<dbReference type="Gene3D" id="1.10.357.10">
    <property type="entry name" value="Tetracycline Repressor, domain 2"/>
    <property type="match status" value="1"/>
</dbReference>
<dbReference type="InterPro" id="IPR001647">
    <property type="entry name" value="HTH_TetR"/>
</dbReference>
<keyword evidence="5" id="KW-1185">Reference proteome</keyword>
<dbReference type="Proteomes" id="UP001596186">
    <property type="component" value="Unassembled WGS sequence"/>
</dbReference>
<dbReference type="InterPro" id="IPR036271">
    <property type="entry name" value="Tet_transcr_reg_TetR-rel_C_sf"/>
</dbReference>
<dbReference type="PANTHER" id="PTHR43479">
    <property type="entry name" value="ACREF/ENVCD OPERON REPRESSOR-RELATED"/>
    <property type="match status" value="1"/>
</dbReference>
<evidence type="ECO:0000256" key="1">
    <source>
        <dbReference type="ARBA" id="ARBA00023125"/>
    </source>
</evidence>
<dbReference type="InterPro" id="IPR050624">
    <property type="entry name" value="HTH-type_Tx_Regulator"/>
</dbReference>
<feature type="domain" description="HTH tetR-type" evidence="3">
    <location>
        <begin position="9"/>
        <end position="69"/>
    </location>
</feature>
<feature type="DNA-binding region" description="H-T-H motif" evidence="2">
    <location>
        <begin position="32"/>
        <end position="51"/>
    </location>
</feature>
<dbReference type="RefSeq" id="WP_125593854.1">
    <property type="nucleotide sequence ID" value="NZ_JBHSSN010000004.1"/>
</dbReference>
<dbReference type="PROSITE" id="PS50977">
    <property type="entry name" value="HTH_TETR_2"/>
    <property type="match status" value="1"/>
</dbReference>
<gene>
    <name evidence="4" type="ORF">ACFP1F_01905</name>
</gene>
<keyword evidence="1 2" id="KW-0238">DNA-binding</keyword>
<dbReference type="InterPro" id="IPR009057">
    <property type="entry name" value="Homeodomain-like_sf"/>
</dbReference>
<dbReference type="SUPFAM" id="SSF46689">
    <property type="entry name" value="Homeodomain-like"/>
    <property type="match status" value="1"/>
</dbReference>
<dbReference type="EMBL" id="JBHSSN010000004">
    <property type="protein sequence ID" value="MFC6322519.1"/>
    <property type="molecule type" value="Genomic_DNA"/>
</dbReference>
<organism evidence="4 5">
    <name type="scientific">Companilactobacillus baiquanensis</name>
    <dbReference type="NCBI Taxonomy" id="2486005"/>
    <lineage>
        <taxon>Bacteria</taxon>
        <taxon>Bacillati</taxon>
        <taxon>Bacillota</taxon>
        <taxon>Bacilli</taxon>
        <taxon>Lactobacillales</taxon>
        <taxon>Lactobacillaceae</taxon>
        <taxon>Companilactobacillus</taxon>
    </lineage>
</organism>
<evidence type="ECO:0000259" key="3">
    <source>
        <dbReference type="PROSITE" id="PS50977"/>
    </source>
</evidence>
<protein>
    <submittedName>
        <fullName evidence="4">TetR/AcrR family transcriptional regulator</fullName>
    </submittedName>
</protein>
<name>A0ABW1US19_9LACO</name>
<accession>A0ABW1US19</accession>
<comment type="caution">
    <text evidence="4">The sequence shown here is derived from an EMBL/GenBank/DDBJ whole genome shotgun (WGS) entry which is preliminary data.</text>
</comment>
<evidence type="ECO:0000313" key="4">
    <source>
        <dbReference type="EMBL" id="MFC6322519.1"/>
    </source>
</evidence>
<proteinExistence type="predicted"/>
<dbReference type="PANTHER" id="PTHR43479:SF11">
    <property type="entry name" value="ACREF_ENVCD OPERON REPRESSOR-RELATED"/>
    <property type="match status" value="1"/>
</dbReference>
<evidence type="ECO:0000256" key="2">
    <source>
        <dbReference type="PROSITE-ProRule" id="PRU00335"/>
    </source>
</evidence>
<sequence>MNKRQEQAEATKEKIKQTTLRLIKTKNFSDLSVEDITKASGVAKGTFYHYFKKKEDIILLLGLQSFVQLEDSTLRYEEGNINERLRYYFINFMKIIEDQGIELARQWLSYVVVPKLSESKFYKWDTDIAAIEKILRDGIDQHELAKNTPVDVIANILGTELYGMVSVWCMTDSEFVPSEWTGRFCDIQLPQLLKPYLIER</sequence>
<reference evidence="5" key="1">
    <citation type="journal article" date="2019" name="Int. J. Syst. Evol. Microbiol.">
        <title>The Global Catalogue of Microorganisms (GCM) 10K type strain sequencing project: providing services to taxonomists for standard genome sequencing and annotation.</title>
        <authorList>
            <consortium name="The Broad Institute Genomics Platform"/>
            <consortium name="The Broad Institute Genome Sequencing Center for Infectious Disease"/>
            <person name="Wu L."/>
            <person name="Ma J."/>
        </authorList>
    </citation>
    <scope>NUCLEOTIDE SEQUENCE [LARGE SCALE GENOMIC DNA]</scope>
    <source>
        <strain evidence="5">CCM 8895</strain>
    </source>
</reference>
<evidence type="ECO:0000313" key="5">
    <source>
        <dbReference type="Proteomes" id="UP001596186"/>
    </source>
</evidence>
<dbReference type="Pfam" id="PF00440">
    <property type="entry name" value="TetR_N"/>
    <property type="match status" value="1"/>
</dbReference>
<dbReference type="SUPFAM" id="SSF48498">
    <property type="entry name" value="Tetracyclin repressor-like, C-terminal domain"/>
    <property type="match status" value="1"/>
</dbReference>